<sequence>MTYESQVSFTLDTICPWTYLAKKRLDEALRRFGQSEDAKSTTFVVKYFPYQLSPDAPKEDMNKREWYGKTRYGDSEEKMKMYTTLMTAYGDSAGIKFKFGGTISNTLEAHRVIQYFQEKKGLETADKIINSLYYQFFEDEKSPASDETLLKATADAGIPGDEARAVIEDKSEGLMDVKALIREQASNGIDSIPNVLFEGKKRDFTLVGAKDVEEYEKVLHQIAKESN</sequence>
<dbReference type="SUPFAM" id="SSF52833">
    <property type="entry name" value="Thioredoxin-like"/>
    <property type="match status" value="1"/>
</dbReference>
<dbReference type="VEuPathDB" id="FungiDB:PV06_06934"/>
<dbReference type="Gene3D" id="3.40.30.10">
    <property type="entry name" value="Glutaredoxin"/>
    <property type="match status" value="1"/>
</dbReference>
<protein>
    <recommendedName>
        <fullName evidence="1">DSBA-like thioredoxin domain-containing protein</fullName>
    </recommendedName>
</protein>
<dbReference type="RefSeq" id="XP_016261587.1">
    <property type="nucleotide sequence ID" value="XM_016408107.1"/>
</dbReference>
<proteinExistence type="predicted"/>
<evidence type="ECO:0000313" key="2">
    <source>
        <dbReference type="EMBL" id="KIW41371.1"/>
    </source>
</evidence>
<dbReference type="CDD" id="cd03024">
    <property type="entry name" value="DsbA_FrnE"/>
    <property type="match status" value="1"/>
</dbReference>
<dbReference type="Pfam" id="PF01323">
    <property type="entry name" value="DSBA"/>
    <property type="match status" value="1"/>
</dbReference>
<organism evidence="2 3">
    <name type="scientific">Exophiala oligosperma</name>
    <dbReference type="NCBI Taxonomy" id="215243"/>
    <lineage>
        <taxon>Eukaryota</taxon>
        <taxon>Fungi</taxon>
        <taxon>Dikarya</taxon>
        <taxon>Ascomycota</taxon>
        <taxon>Pezizomycotina</taxon>
        <taxon>Eurotiomycetes</taxon>
        <taxon>Chaetothyriomycetidae</taxon>
        <taxon>Chaetothyriales</taxon>
        <taxon>Herpotrichiellaceae</taxon>
        <taxon>Exophiala</taxon>
    </lineage>
</organism>
<dbReference type="HOGENOM" id="CLU_069253_0_0_1"/>
<dbReference type="InterPro" id="IPR036249">
    <property type="entry name" value="Thioredoxin-like_sf"/>
</dbReference>
<keyword evidence="3" id="KW-1185">Reference proteome</keyword>
<feature type="domain" description="DSBA-like thioredoxin" evidence="1">
    <location>
        <begin position="7"/>
        <end position="219"/>
    </location>
</feature>
<dbReference type="GeneID" id="27359008"/>
<dbReference type="GO" id="GO:0016491">
    <property type="term" value="F:oxidoreductase activity"/>
    <property type="evidence" value="ECO:0007669"/>
    <property type="project" value="InterPro"/>
</dbReference>
<evidence type="ECO:0000259" key="1">
    <source>
        <dbReference type="Pfam" id="PF01323"/>
    </source>
</evidence>
<dbReference type="Proteomes" id="UP000053342">
    <property type="component" value="Unassembled WGS sequence"/>
</dbReference>
<dbReference type="PANTHER" id="PTHR13887">
    <property type="entry name" value="GLUTATHIONE S-TRANSFERASE KAPPA"/>
    <property type="match status" value="1"/>
</dbReference>
<dbReference type="AlphaFoldDB" id="A0A0D2AN20"/>
<gene>
    <name evidence="2" type="ORF">PV06_06934</name>
</gene>
<evidence type="ECO:0000313" key="3">
    <source>
        <dbReference type="Proteomes" id="UP000053342"/>
    </source>
</evidence>
<accession>A0A0D2AN20</accession>
<reference evidence="2 3" key="1">
    <citation type="submission" date="2015-01" db="EMBL/GenBank/DDBJ databases">
        <title>The Genome Sequence of Exophiala oligosperma CBS72588.</title>
        <authorList>
            <consortium name="The Broad Institute Genomics Platform"/>
            <person name="Cuomo C."/>
            <person name="de Hoog S."/>
            <person name="Gorbushina A."/>
            <person name="Stielow B."/>
            <person name="Teixiera M."/>
            <person name="Abouelleil A."/>
            <person name="Chapman S.B."/>
            <person name="Priest M."/>
            <person name="Young S.K."/>
            <person name="Wortman J."/>
            <person name="Nusbaum C."/>
            <person name="Birren B."/>
        </authorList>
    </citation>
    <scope>NUCLEOTIDE SEQUENCE [LARGE SCALE GENOMIC DNA]</scope>
    <source>
        <strain evidence="2 3">CBS 72588</strain>
    </source>
</reference>
<dbReference type="STRING" id="215243.A0A0D2AN20"/>
<name>A0A0D2AN20_9EURO</name>
<dbReference type="InterPro" id="IPR001853">
    <property type="entry name" value="DSBA-like_thioredoxin_dom"/>
</dbReference>
<dbReference type="EMBL" id="KN847337">
    <property type="protein sequence ID" value="KIW41371.1"/>
    <property type="molecule type" value="Genomic_DNA"/>
</dbReference>
<dbReference type="OrthoDB" id="1930760at2759"/>
<dbReference type="PANTHER" id="PTHR13887:SF52">
    <property type="entry name" value="DSBA-LIKE THIOREDOXIN DOMAIN-CONTAINING PROTEIN"/>
    <property type="match status" value="1"/>
</dbReference>